<evidence type="ECO:0000313" key="2">
    <source>
        <dbReference type="Proteomes" id="UP000321570"/>
    </source>
</evidence>
<dbReference type="Proteomes" id="UP000321570">
    <property type="component" value="Unassembled WGS sequence"/>
</dbReference>
<evidence type="ECO:0000313" key="1">
    <source>
        <dbReference type="EMBL" id="VUZ39539.1"/>
    </source>
</evidence>
<feature type="non-terminal residue" evidence="1">
    <location>
        <position position="80"/>
    </location>
</feature>
<name>A0A564XXP3_HYMDI</name>
<proteinExistence type="predicted"/>
<sequence>MDELPIGPCAKYITNYLKRNFVLSPGSQDVHQNPVIFFSDNHDEGITPTVLDSILDYFFHLNPCRHLIVIDRRGSGWIPT</sequence>
<protein>
    <submittedName>
        <fullName evidence="1">Uncharacterized protein</fullName>
    </submittedName>
</protein>
<reference evidence="1 2" key="1">
    <citation type="submission" date="2019-07" db="EMBL/GenBank/DDBJ databases">
        <authorList>
            <person name="Jastrzebski P J."/>
            <person name="Paukszto L."/>
            <person name="Jastrzebski P J."/>
        </authorList>
    </citation>
    <scope>NUCLEOTIDE SEQUENCE [LARGE SCALE GENOMIC DNA]</scope>
    <source>
        <strain evidence="1 2">WMS-il1</strain>
    </source>
</reference>
<dbReference type="EMBL" id="CABIJS010000018">
    <property type="protein sequence ID" value="VUZ39539.1"/>
    <property type="molecule type" value="Genomic_DNA"/>
</dbReference>
<organism evidence="1 2">
    <name type="scientific">Hymenolepis diminuta</name>
    <name type="common">Rat tapeworm</name>
    <dbReference type="NCBI Taxonomy" id="6216"/>
    <lineage>
        <taxon>Eukaryota</taxon>
        <taxon>Metazoa</taxon>
        <taxon>Spiralia</taxon>
        <taxon>Lophotrochozoa</taxon>
        <taxon>Platyhelminthes</taxon>
        <taxon>Cestoda</taxon>
        <taxon>Eucestoda</taxon>
        <taxon>Cyclophyllidea</taxon>
        <taxon>Hymenolepididae</taxon>
        <taxon>Hymenolepis</taxon>
    </lineage>
</organism>
<keyword evidence="2" id="KW-1185">Reference proteome</keyword>
<accession>A0A564XXP3</accession>
<gene>
    <name evidence="1" type="ORF">WMSIL1_LOCUS808</name>
</gene>
<dbReference type="AlphaFoldDB" id="A0A564XXP3"/>